<reference evidence="9 10" key="1">
    <citation type="submission" date="2020-06" db="EMBL/GenBank/DDBJ databases">
        <title>Transcriptomic and genomic resources for Thalictrum thalictroides and T. hernandezii: Facilitating candidate gene discovery in an emerging model plant lineage.</title>
        <authorList>
            <person name="Arias T."/>
            <person name="Riano-Pachon D.M."/>
            <person name="Di Stilio V.S."/>
        </authorList>
    </citation>
    <scope>NUCLEOTIDE SEQUENCE [LARGE SCALE GENOMIC DNA]</scope>
    <source>
        <strain evidence="10">cv. WT478/WT964</strain>
        <tissue evidence="9">Leaves</tissue>
    </source>
</reference>
<comment type="caution">
    <text evidence="9">The sequence shown here is derived from an EMBL/GenBank/DDBJ whole genome shotgun (WGS) entry which is preliminary data.</text>
</comment>
<accession>A0A7J6VQD4</accession>
<dbReference type="Pfam" id="PF09335">
    <property type="entry name" value="VTT_dom"/>
    <property type="match status" value="1"/>
</dbReference>
<dbReference type="Proteomes" id="UP000554482">
    <property type="component" value="Unassembled WGS sequence"/>
</dbReference>
<evidence type="ECO:0000256" key="5">
    <source>
        <dbReference type="ARBA" id="ARBA00023136"/>
    </source>
</evidence>
<gene>
    <name evidence="9" type="ORF">FRX31_023126</name>
</gene>
<evidence type="ECO:0000256" key="2">
    <source>
        <dbReference type="ARBA" id="ARBA00022475"/>
    </source>
</evidence>
<evidence type="ECO:0000313" key="10">
    <source>
        <dbReference type="Proteomes" id="UP000554482"/>
    </source>
</evidence>
<keyword evidence="10" id="KW-1185">Reference proteome</keyword>
<comment type="subcellular location">
    <subcellularLocation>
        <location evidence="1">Cell membrane</location>
        <topology evidence="1">Multi-pass membrane protein</topology>
    </subcellularLocation>
</comment>
<dbReference type="PANTHER" id="PTHR12677:SF24">
    <property type="entry name" value="OS07G0655900 PROTEIN"/>
    <property type="match status" value="1"/>
</dbReference>
<evidence type="ECO:0000256" key="6">
    <source>
        <dbReference type="SAM" id="MobiDB-lite"/>
    </source>
</evidence>
<dbReference type="PANTHER" id="PTHR12677">
    <property type="entry name" value="GOLGI APPARATUS MEMBRANE PROTEIN TVP38-RELATED"/>
    <property type="match status" value="1"/>
</dbReference>
<feature type="transmembrane region" description="Helical" evidence="7">
    <location>
        <begin position="284"/>
        <end position="303"/>
    </location>
</feature>
<feature type="transmembrane region" description="Helical" evidence="7">
    <location>
        <begin position="436"/>
        <end position="457"/>
    </location>
</feature>
<feature type="compositionally biased region" description="Acidic residues" evidence="6">
    <location>
        <begin position="69"/>
        <end position="102"/>
    </location>
</feature>
<dbReference type="InterPro" id="IPR032816">
    <property type="entry name" value="VTT_dom"/>
</dbReference>
<dbReference type="EMBL" id="JABWDY010028207">
    <property type="protein sequence ID" value="KAF5187286.1"/>
    <property type="molecule type" value="Genomic_DNA"/>
</dbReference>
<feature type="compositionally biased region" description="Basic residues" evidence="6">
    <location>
        <begin position="153"/>
        <end position="166"/>
    </location>
</feature>
<keyword evidence="5 7" id="KW-0472">Membrane</keyword>
<proteinExistence type="predicted"/>
<keyword evidence="2" id="KW-1003">Cell membrane</keyword>
<protein>
    <submittedName>
        <fullName evidence="9">TVP38/TMEM64 family membrane protein</fullName>
    </submittedName>
</protein>
<evidence type="ECO:0000313" key="9">
    <source>
        <dbReference type="EMBL" id="KAF5187286.1"/>
    </source>
</evidence>
<evidence type="ECO:0000256" key="4">
    <source>
        <dbReference type="ARBA" id="ARBA00022989"/>
    </source>
</evidence>
<sequence length="507" mass="54691">MEKIVFPIAIAAVLLVFNAKILSFPIAPPHPLCLQQFALANQACSLIPYDHAVPTSVDKPGIFTQVSNDSDEDDGDEGEEDSDEGEGDGDDEGDDDDEDDGEDRQSGQDHGNRGGHGGSSRHHSPRASGGGHGNGNASGSGSNGSSGGGSGTRHGRRRGHGSGHRQHSGEEHGHRSRRRHRRHHSESRESSECCKWLEEVDASCVCDLLIRLPNFLRRPSHAIMIKVQDSCNVTYDCPGRFLEVSLLLFLLAAIITACFTLPIEKILKDFLLWIDQNLGRWGPLVLAIAYIPLTVLAVPASVLTLGGGYLFGLPMGFIADSIGATLGATAAFFLGRTIGRSYVLSKLGNYPKFQAVAIAIQISGFKIAFLLRLAPLLPFNMLNYLLSVTPISISAYIWASWLGMMPTTLVLVYAGTTLKDISDVTNGWSEISVSRWVILILSVVISVVLMVCVTKVANASLEKALAENPNLQGVFTSPQLPVQEDSPSNHHQPLLVKIDPVEDIHGQ</sequence>
<evidence type="ECO:0000256" key="1">
    <source>
        <dbReference type="ARBA" id="ARBA00004651"/>
    </source>
</evidence>
<evidence type="ECO:0000259" key="8">
    <source>
        <dbReference type="Pfam" id="PF09335"/>
    </source>
</evidence>
<feature type="transmembrane region" description="Helical" evidence="7">
    <location>
        <begin position="241"/>
        <end position="263"/>
    </location>
</feature>
<organism evidence="9 10">
    <name type="scientific">Thalictrum thalictroides</name>
    <name type="common">Rue-anemone</name>
    <name type="synonym">Anemone thalictroides</name>
    <dbReference type="NCBI Taxonomy" id="46969"/>
    <lineage>
        <taxon>Eukaryota</taxon>
        <taxon>Viridiplantae</taxon>
        <taxon>Streptophyta</taxon>
        <taxon>Embryophyta</taxon>
        <taxon>Tracheophyta</taxon>
        <taxon>Spermatophyta</taxon>
        <taxon>Magnoliopsida</taxon>
        <taxon>Ranunculales</taxon>
        <taxon>Ranunculaceae</taxon>
        <taxon>Thalictroideae</taxon>
        <taxon>Thalictrum</taxon>
    </lineage>
</organism>
<feature type="domain" description="VTT" evidence="8">
    <location>
        <begin position="298"/>
        <end position="416"/>
    </location>
</feature>
<dbReference type="AlphaFoldDB" id="A0A7J6VQD4"/>
<feature type="transmembrane region" description="Helical" evidence="7">
    <location>
        <begin position="309"/>
        <end position="334"/>
    </location>
</feature>
<dbReference type="GO" id="GO:0005886">
    <property type="term" value="C:plasma membrane"/>
    <property type="evidence" value="ECO:0007669"/>
    <property type="project" value="UniProtKB-SubCell"/>
</dbReference>
<feature type="compositionally biased region" description="Basic residues" evidence="6">
    <location>
        <begin position="174"/>
        <end position="185"/>
    </location>
</feature>
<dbReference type="InterPro" id="IPR015414">
    <property type="entry name" value="TMEM64"/>
</dbReference>
<name>A0A7J6VQD4_THATH</name>
<keyword evidence="3 7" id="KW-0812">Transmembrane</keyword>
<feature type="region of interest" description="Disordered" evidence="6">
    <location>
        <begin position="58"/>
        <end position="185"/>
    </location>
</feature>
<feature type="compositionally biased region" description="Gly residues" evidence="6">
    <location>
        <begin position="128"/>
        <end position="152"/>
    </location>
</feature>
<dbReference type="OrthoDB" id="166803at2759"/>
<evidence type="ECO:0000256" key="3">
    <source>
        <dbReference type="ARBA" id="ARBA00022692"/>
    </source>
</evidence>
<keyword evidence="4 7" id="KW-1133">Transmembrane helix</keyword>
<feature type="compositionally biased region" description="Basic and acidic residues" evidence="6">
    <location>
        <begin position="103"/>
        <end position="112"/>
    </location>
</feature>
<evidence type="ECO:0000256" key="7">
    <source>
        <dbReference type="SAM" id="Phobius"/>
    </source>
</evidence>
<feature type="transmembrane region" description="Helical" evidence="7">
    <location>
        <begin position="355"/>
        <end position="375"/>
    </location>
</feature>